<proteinExistence type="predicted"/>
<accession>A0ABQ9VEU3</accession>
<evidence type="ECO:0000313" key="2">
    <source>
        <dbReference type="Proteomes" id="UP001266305"/>
    </source>
</evidence>
<organism evidence="1 2">
    <name type="scientific">Saguinus oedipus</name>
    <name type="common">Cotton-top tamarin</name>
    <name type="synonym">Oedipomidas oedipus</name>
    <dbReference type="NCBI Taxonomy" id="9490"/>
    <lineage>
        <taxon>Eukaryota</taxon>
        <taxon>Metazoa</taxon>
        <taxon>Chordata</taxon>
        <taxon>Craniata</taxon>
        <taxon>Vertebrata</taxon>
        <taxon>Euteleostomi</taxon>
        <taxon>Mammalia</taxon>
        <taxon>Eutheria</taxon>
        <taxon>Euarchontoglires</taxon>
        <taxon>Primates</taxon>
        <taxon>Haplorrhini</taxon>
        <taxon>Platyrrhini</taxon>
        <taxon>Cebidae</taxon>
        <taxon>Callitrichinae</taxon>
        <taxon>Saguinus</taxon>
    </lineage>
</organism>
<feature type="non-terminal residue" evidence="1">
    <location>
        <position position="55"/>
    </location>
</feature>
<feature type="non-terminal residue" evidence="1">
    <location>
        <position position="1"/>
    </location>
</feature>
<evidence type="ECO:0000313" key="1">
    <source>
        <dbReference type="EMBL" id="KAK2107409.1"/>
    </source>
</evidence>
<sequence>SDSQAATPDLIFQTPARAWGLKTFTPSPSRFRRSVEKRKLCAKRGAARNSIWCLS</sequence>
<comment type="caution">
    <text evidence="1">The sequence shown here is derived from an EMBL/GenBank/DDBJ whole genome shotgun (WGS) entry which is preliminary data.</text>
</comment>
<dbReference type="EMBL" id="JASSZA010000007">
    <property type="protein sequence ID" value="KAK2107409.1"/>
    <property type="molecule type" value="Genomic_DNA"/>
</dbReference>
<name>A0ABQ9VEU3_SAGOE</name>
<dbReference type="Proteomes" id="UP001266305">
    <property type="component" value="Unassembled WGS sequence"/>
</dbReference>
<gene>
    <name evidence="1" type="ORF">P7K49_016923</name>
</gene>
<keyword evidence="2" id="KW-1185">Reference proteome</keyword>
<protein>
    <submittedName>
        <fullName evidence="1">Uncharacterized protein</fullName>
    </submittedName>
</protein>
<reference evidence="1 2" key="1">
    <citation type="submission" date="2023-05" db="EMBL/GenBank/DDBJ databases">
        <title>B98-5 Cell Line De Novo Hybrid Assembly: An Optical Mapping Approach.</title>
        <authorList>
            <person name="Kananen K."/>
            <person name="Auerbach J.A."/>
            <person name="Kautto E."/>
            <person name="Blachly J.S."/>
        </authorList>
    </citation>
    <scope>NUCLEOTIDE SEQUENCE [LARGE SCALE GENOMIC DNA]</scope>
    <source>
        <strain evidence="1">B95-8</strain>
        <tissue evidence="1">Cell line</tissue>
    </source>
</reference>